<dbReference type="SMART" id="SM00332">
    <property type="entry name" value="PP2Cc"/>
    <property type="match status" value="1"/>
</dbReference>
<sequence>MSNVLGCRSTMAAMGGRVAVLGSRGLLQWQRQCSVAAVGAMGSILQLAIQRRLPNLQWPKDAPYFSRLLQESHQRLSLFPLQCALQDASLPSTKLLLFNSNDHLAEEVNDKDNVLQKAVDSNGAATPSSPTGGDNSGFSEFGMQEGNQDNVSLNSAAAMSPHPDKAQTGGEDAFFIEGMHWVGVADGVGGWALSGVNAGHYARELMWNCAEFARKGEDNFDPKSVLVKAAGQTKSTGTAAAVIASVYDQTLRVANIGDSGFVVVRDSAIVARSKPMVRGFNFPYQIGTDGDDPALAEVYEFQVTRNDVLVLGSDGIFDNLFDGQIVAVVTAVQKAGGGPEVVAKELVKLAQKVGVRTQGISPFAVAAHGAGYTTYFGGKLDDTTAVVGFLI</sequence>
<dbReference type="PROSITE" id="PS51746">
    <property type="entry name" value="PPM_2"/>
    <property type="match status" value="1"/>
</dbReference>
<accession>A0ABP0TE91</accession>
<dbReference type="EMBL" id="OZ019902">
    <property type="protein sequence ID" value="CAK9194368.1"/>
    <property type="molecule type" value="Genomic_DNA"/>
</dbReference>
<feature type="compositionally biased region" description="Polar residues" evidence="2">
    <location>
        <begin position="123"/>
        <end position="138"/>
    </location>
</feature>
<proteinExistence type="inferred from homology"/>
<comment type="catalytic activity">
    <reaction evidence="1">
        <text>O-phospho-L-threonyl-[protein] + H2O = L-threonyl-[protein] + phosphate</text>
        <dbReference type="Rhea" id="RHEA:47004"/>
        <dbReference type="Rhea" id="RHEA-COMP:11060"/>
        <dbReference type="Rhea" id="RHEA-COMP:11605"/>
        <dbReference type="ChEBI" id="CHEBI:15377"/>
        <dbReference type="ChEBI" id="CHEBI:30013"/>
        <dbReference type="ChEBI" id="CHEBI:43474"/>
        <dbReference type="ChEBI" id="CHEBI:61977"/>
        <dbReference type="EC" id="3.1.3.16"/>
    </reaction>
</comment>
<gene>
    <name evidence="4" type="ORF">CSSPTR1EN2_LOCUS2491</name>
</gene>
<dbReference type="EC" id="3.1.3.16" evidence="1"/>
<evidence type="ECO:0000259" key="3">
    <source>
        <dbReference type="PROSITE" id="PS51746"/>
    </source>
</evidence>
<comment type="similarity">
    <text evidence="1">Belongs to the PP2C family.</text>
</comment>
<comment type="catalytic activity">
    <reaction evidence="1">
        <text>O-phospho-L-seryl-[protein] + H2O = L-seryl-[protein] + phosphate</text>
        <dbReference type="Rhea" id="RHEA:20629"/>
        <dbReference type="Rhea" id="RHEA-COMP:9863"/>
        <dbReference type="Rhea" id="RHEA-COMP:11604"/>
        <dbReference type="ChEBI" id="CHEBI:15377"/>
        <dbReference type="ChEBI" id="CHEBI:29999"/>
        <dbReference type="ChEBI" id="CHEBI:43474"/>
        <dbReference type="ChEBI" id="CHEBI:83421"/>
        <dbReference type="EC" id="3.1.3.16"/>
    </reaction>
</comment>
<evidence type="ECO:0000256" key="1">
    <source>
        <dbReference type="RuleBase" id="RU366020"/>
    </source>
</evidence>
<comment type="cofactor">
    <cofactor evidence="1">
        <name>Mn(2+)</name>
        <dbReference type="ChEBI" id="CHEBI:29035"/>
    </cofactor>
</comment>
<keyword evidence="1" id="KW-0904">Protein phosphatase</keyword>
<comment type="cofactor">
    <cofactor evidence="1">
        <name>Mg(2+)</name>
        <dbReference type="ChEBI" id="CHEBI:18420"/>
    </cofactor>
</comment>
<feature type="domain" description="PPM-type phosphatase" evidence="3">
    <location>
        <begin position="155"/>
        <end position="390"/>
    </location>
</feature>
<dbReference type="InterPro" id="IPR039123">
    <property type="entry name" value="PPTC7"/>
</dbReference>
<reference evidence="4" key="1">
    <citation type="submission" date="2024-02" db="EMBL/GenBank/DDBJ databases">
        <authorList>
            <consortium name="ELIXIR-Norway"/>
            <consortium name="Elixir Norway"/>
        </authorList>
    </citation>
    <scope>NUCLEOTIDE SEQUENCE</scope>
</reference>
<evidence type="ECO:0000256" key="2">
    <source>
        <dbReference type="SAM" id="MobiDB-lite"/>
    </source>
</evidence>
<dbReference type="InterPro" id="IPR036457">
    <property type="entry name" value="PPM-type-like_dom_sf"/>
</dbReference>
<keyword evidence="5" id="KW-1185">Reference proteome</keyword>
<keyword evidence="1" id="KW-0479">Metal-binding</keyword>
<keyword evidence="1" id="KW-0460">Magnesium</keyword>
<dbReference type="InterPro" id="IPR001932">
    <property type="entry name" value="PPM-type_phosphatase-like_dom"/>
</dbReference>
<keyword evidence="1" id="KW-0464">Manganese</keyword>
<dbReference type="SUPFAM" id="SSF81606">
    <property type="entry name" value="PP2C-like"/>
    <property type="match status" value="1"/>
</dbReference>
<protein>
    <recommendedName>
        <fullName evidence="1">Protein phosphatase</fullName>
        <ecNumber evidence="1">3.1.3.16</ecNumber>
    </recommendedName>
</protein>
<dbReference type="PANTHER" id="PTHR12320:SF1">
    <property type="entry name" value="PROTEIN PHOSPHATASE PTC7 HOMOLOG"/>
    <property type="match status" value="1"/>
</dbReference>
<dbReference type="Proteomes" id="UP001497512">
    <property type="component" value="Chromosome 10"/>
</dbReference>
<evidence type="ECO:0000313" key="5">
    <source>
        <dbReference type="Proteomes" id="UP001497512"/>
    </source>
</evidence>
<dbReference type="Pfam" id="PF07228">
    <property type="entry name" value="SpoIIE"/>
    <property type="match status" value="1"/>
</dbReference>
<feature type="region of interest" description="Disordered" evidence="2">
    <location>
        <begin position="121"/>
        <end position="145"/>
    </location>
</feature>
<dbReference type="Gene3D" id="3.60.40.10">
    <property type="entry name" value="PPM-type phosphatase domain"/>
    <property type="match status" value="1"/>
</dbReference>
<dbReference type="PANTHER" id="PTHR12320">
    <property type="entry name" value="PROTEIN PHOSPHATASE 2C"/>
    <property type="match status" value="1"/>
</dbReference>
<keyword evidence="1" id="KW-0378">Hydrolase</keyword>
<name>A0ABP0TE91_9BRYO</name>
<organism evidence="4 5">
    <name type="scientific">Sphagnum troendelagicum</name>
    <dbReference type="NCBI Taxonomy" id="128251"/>
    <lineage>
        <taxon>Eukaryota</taxon>
        <taxon>Viridiplantae</taxon>
        <taxon>Streptophyta</taxon>
        <taxon>Embryophyta</taxon>
        <taxon>Bryophyta</taxon>
        <taxon>Sphagnophytina</taxon>
        <taxon>Sphagnopsida</taxon>
        <taxon>Sphagnales</taxon>
        <taxon>Sphagnaceae</taxon>
        <taxon>Sphagnum</taxon>
    </lineage>
</organism>
<evidence type="ECO:0000313" key="4">
    <source>
        <dbReference type="EMBL" id="CAK9194368.1"/>
    </source>
</evidence>